<feature type="binding site" evidence="9">
    <location>
        <begin position="218"/>
        <end position="219"/>
    </location>
    <ligand>
        <name>substrate</name>
    </ligand>
</feature>
<comment type="subcellular location">
    <subcellularLocation>
        <location evidence="9">Cytoplasm</location>
    </subcellularLocation>
</comment>
<dbReference type="Gene3D" id="3.10.310.10">
    <property type="entry name" value="Diaminopimelate Epimerase, Chain A, domain 1"/>
    <property type="match status" value="2"/>
</dbReference>
<evidence type="ECO:0000256" key="8">
    <source>
        <dbReference type="ARBA" id="ARBA00051712"/>
    </source>
</evidence>
<comment type="subunit">
    <text evidence="9">Homodimer.</text>
</comment>
<feature type="binding site" evidence="9">
    <location>
        <position position="11"/>
    </location>
    <ligand>
        <name>substrate</name>
    </ligand>
</feature>
<keyword evidence="12" id="KW-1185">Reference proteome</keyword>
<sequence>MRFTKMEALGNDFVVLNAMQQPLKLSAEQIKLLSDRRRGVGCDQVLLAEAARDVGADVRYRIFNADGSEVEHCGNGVRCLARFLVNEGIVSGPRIYVETGLGINVVEIARDGKVTVDMGAPLLKPEMIPFRASAQEVTYNLETTSGSVDISAVSMGNPHAVLVVDDIATAPVHELGTVIGAHPRFPNRTNVGFMQVKSRDSVMLRVYERGVGETPACGTGACAAVVAGRLRGLLDSTVNVELPGGQLEIGWRADSEPVMMTGPARAVFHGEINI</sequence>
<evidence type="ECO:0000256" key="3">
    <source>
        <dbReference type="ARBA" id="ARBA00013080"/>
    </source>
</evidence>
<organism evidence="11 12">
    <name type="scientific">Halorhodospira halochloris</name>
    <name type="common">Ectothiorhodospira halochloris</name>
    <dbReference type="NCBI Taxonomy" id="1052"/>
    <lineage>
        <taxon>Bacteria</taxon>
        <taxon>Pseudomonadati</taxon>
        <taxon>Pseudomonadota</taxon>
        <taxon>Gammaproteobacteria</taxon>
        <taxon>Chromatiales</taxon>
        <taxon>Ectothiorhodospiraceae</taxon>
        <taxon>Halorhodospira</taxon>
    </lineage>
</organism>
<evidence type="ECO:0000256" key="9">
    <source>
        <dbReference type="HAMAP-Rule" id="MF_00197"/>
    </source>
</evidence>
<keyword evidence="5 9" id="KW-0028">Amino-acid biosynthesis</keyword>
<keyword evidence="6 9" id="KW-0457">Lysine biosynthesis</keyword>
<evidence type="ECO:0000256" key="5">
    <source>
        <dbReference type="ARBA" id="ARBA00022605"/>
    </source>
</evidence>
<dbReference type="PROSITE" id="PS01326">
    <property type="entry name" value="DAP_EPIMERASE"/>
    <property type="match status" value="1"/>
</dbReference>
<dbReference type="SUPFAM" id="SSF54506">
    <property type="entry name" value="Diaminopimelate epimerase-like"/>
    <property type="match status" value="2"/>
</dbReference>
<feature type="site" description="Could be important to modulate the pK values of the two catalytic cysteine residues" evidence="9">
    <location>
        <position position="208"/>
    </location>
</feature>
<comment type="similarity">
    <text evidence="2 9">Belongs to the diaminopimelate epimerase family.</text>
</comment>
<evidence type="ECO:0000256" key="1">
    <source>
        <dbReference type="ARBA" id="ARBA00005196"/>
    </source>
</evidence>
<comment type="function">
    <text evidence="9">Catalyzes the stereoinversion of LL-2,6-diaminopimelate (L,L-DAP) to meso-diaminopimelate (meso-DAP), a precursor of L-lysine and an essential component of the bacterial peptidoglycan.</text>
</comment>
<comment type="catalytic activity">
    <reaction evidence="8 9">
        <text>(2S,6S)-2,6-diaminopimelate = meso-2,6-diaminopimelate</text>
        <dbReference type="Rhea" id="RHEA:15393"/>
        <dbReference type="ChEBI" id="CHEBI:57609"/>
        <dbReference type="ChEBI" id="CHEBI:57791"/>
        <dbReference type="EC" id="5.1.1.7"/>
    </reaction>
</comment>
<evidence type="ECO:0000256" key="7">
    <source>
        <dbReference type="ARBA" id="ARBA00023235"/>
    </source>
</evidence>
<evidence type="ECO:0000256" key="10">
    <source>
        <dbReference type="PROSITE-ProRule" id="PRU10125"/>
    </source>
</evidence>
<evidence type="ECO:0000256" key="2">
    <source>
        <dbReference type="ARBA" id="ARBA00010219"/>
    </source>
</evidence>
<dbReference type="PANTHER" id="PTHR31689">
    <property type="entry name" value="DIAMINOPIMELATE EPIMERASE, CHLOROPLASTIC"/>
    <property type="match status" value="1"/>
</dbReference>
<dbReference type="GO" id="GO:0008837">
    <property type="term" value="F:diaminopimelate epimerase activity"/>
    <property type="evidence" value="ECO:0007669"/>
    <property type="project" value="UniProtKB-UniRule"/>
</dbReference>
<dbReference type="HAMAP" id="MF_00197">
    <property type="entry name" value="DAP_epimerase"/>
    <property type="match status" value="1"/>
</dbReference>
<dbReference type="FunFam" id="3.10.310.10:FF:000001">
    <property type="entry name" value="Diaminopimelate epimerase"/>
    <property type="match status" value="1"/>
</dbReference>
<feature type="binding site" evidence="9">
    <location>
        <position position="64"/>
    </location>
    <ligand>
        <name>substrate</name>
    </ligand>
</feature>
<feature type="binding site" evidence="9">
    <location>
        <begin position="74"/>
        <end position="75"/>
    </location>
    <ligand>
        <name>substrate</name>
    </ligand>
</feature>
<evidence type="ECO:0000313" key="11">
    <source>
        <dbReference type="EMBL" id="BAU56696.1"/>
    </source>
</evidence>
<feature type="binding site" evidence="9">
    <location>
        <position position="157"/>
    </location>
    <ligand>
        <name>substrate</name>
    </ligand>
</feature>
<feature type="binding site" evidence="9">
    <location>
        <position position="44"/>
    </location>
    <ligand>
        <name>substrate</name>
    </ligand>
</feature>
<feature type="site" description="Could be important to modulate the pK values of the two catalytic cysteine residues" evidence="9">
    <location>
        <position position="159"/>
    </location>
</feature>
<dbReference type="NCBIfam" id="TIGR00652">
    <property type="entry name" value="DapF"/>
    <property type="match status" value="1"/>
</dbReference>
<comment type="pathway">
    <text evidence="1 9">Amino-acid biosynthesis; L-lysine biosynthesis via DAP pathway; DL-2,6-diaminopimelate from LL-2,6-diaminopimelate: step 1/1.</text>
</comment>
<dbReference type="InterPro" id="IPR001653">
    <property type="entry name" value="DAP_epimerase_DapF"/>
</dbReference>
<proteinExistence type="inferred from homology"/>
<accession>A0A120MZA8</accession>
<dbReference type="UniPathway" id="UPA00034">
    <property type="reaction ID" value="UER00025"/>
</dbReference>
<evidence type="ECO:0000256" key="4">
    <source>
        <dbReference type="ARBA" id="ARBA00022490"/>
    </source>
</evidence>
<dbReference type="Pfam" id="PF01678">
    <property type="entry name" value="DAP_epimerase"/>
    <property type="match status" value="2"/>
</dbReference>
<dbReference type="EC" id="5.1.1.7" evidence="3 9"/>
<dbReference type="AlphaFoldDB" id="A0A120MZA8"/>
<feature type="site" description="Important for dimerization" evidence="9">
    <location>
        <position position="268"/>
    </location>
</feature>
<feature type="active site" evidence="10">
    <location>
        <position position="73"/>
    </location>
</feature>
<gene>
    <name evidence="9 11" type="primary">dapF</name>
    <name evidence="11" type="ORF">HH1059_00270</name>
</gene>
<feature type="active site" description="Proton donor" evidence="9">
    <location>
        <position position="73"/>
    </location>
</feature>
<keyword evidence="7 9" id="KW-0413">Isomerase</keyword>
<dbReference type="GO" id="GO:0009089">
    <property type="term" value="P:lysine biosynthetic process via diaminopimelate"/>
    <property type="evidence" value="ECO:0007669"/>
    <property type="project" value="UniProtKB-UniRule"/>
</dbReference>
<dbReference type="PANTHER" id="PTHR31689:SF0">
    <property type="entry name" value="DIAMINOPIMELATE EPIMERASE"/>
    <property type="match status" value="1"/>
</dbReference>
<evidence type="ECO:0000313" key="12">
    <source>
        <dbReference type="Proteomes" id="UP000218890"/>
    </source>
</evidence>
<name>A0A120MZA8_HALHR</name>
<feature type="active site" description="Proton acceptor" evidence="9">
    <location>
        <position position="217"/>
    </location>
</feature>
<reference evidence="11" key="1">
    <citation type="submission" date="2016-02" db="EMBL/GenBank/DDBJ databases">
        <title>Halorhodospira halochloris DSM-1059 complete genome, version 2.</title>
        <authorList>
            <person name="Tsukatani Y."/>
        </authorList>
    </citation>
    <scope>NUCLEOTIDE SEQUENCE</scope>
    <source>
        <strain evidence="11">DSM 1059</strain>
    </source>
</reference>
<dbReference type="EMBL" id="AP017372">
    <property type="protein sequence ID" value="BAU56696.1"/>
    <property type="molecule type" value="Genomic_DNA"/>
</dbReference>
<dbReference type="InterPro" id="IPR018510">
    <property type="entry name" value="DAP_epimerase_AS"/>
</dbReference>
<protein>
    <recommendedName>
        <fullName evidence="3 9">Diaminopimelate epimerase</fullName>
        <shortName evidence="9">DAP epimerase</shortName>
        <ecNumber evidence="3 9">5.1.1.7</ecNumber>
    </recommendedName>
    <alternativeName>
        <fullName evidence="9">PLP-independent amino acid racemase</fullName>
    </alternativeName>
</protein>
<evidence type="ECO:0000256" key="6">
    <source>
        <dbReference type="ARBA" id="ARBA00023154"/>
    </source>
</evidence>
<feature type="binding site" evidence="9">
    <location>
        <position position="190"/>
    </location>
    <ligand>
        <name>substrate</name>
    </ligand>
</feature>
<dbReference type="GO" id="GO:0005829">
    <property type="term" value="C:cytosol"/>
    <property type="evidence" value="ECO:0007669"/>
    <property type="project" value="TreeGrafter"/>
</dbReference>
<dbReference type="Proteomes" id="UP000218890">
    <property type="component" value="Chromosome"/>
</dbReference>
<feature type="binding site" evidence="9">
    <location>
        <begin position="208"/>
        <end position="209"/>
    </location>
    <ligand>
        <name>substrate</name>
    </ligand>
</feature>
<dbReference type="KEGG" id="hhk:HH1059_00270"/>
<keyword evidence="4 9" id="KW-0963">Cytoplasm</keyword>